<reference evidence="1 4" key="2">
    <citation type="submission" date="2020-07" db="EMBL/GenBank/DDBJ databases">
        <title>The draft genome sequence of Maribacter polysiphoniae KCTC 22021.</title>
        <authorList>
            <person name="Mu L."/>
        </authorList>
    </citation>
    <scope>NUCLEOTIDE SEQUENCE [LARGE SCALE GENOMIC DNA]</scope>
    <source>
        <strain evidence="1 4">KCTC 22021</strain>
    </source>
</reference>
<dbReference type="InterPro" id="IPR045607">
    <property type="entry name" value="DUF6452"/>
</dbReference>
<dbReference type="EMBL" id="QGGQ01000009">
    <property type="protein sequence ID" value="PWK22076.1"/>
    <property type="molecule type" value="Genomic_DNA"/>
</dbReference>
<evidence type="ECO:0000313" key="4">
    <source>
        <dbReference type="Proteomes" id="UP000651837"/>
    </source>
</evidence>
<sequence>MNKIKIAFFILIGIIPFAGCEKDDICVDGDTPFLIMRFYDATDSTEFKDVSNLVVRGLVSPDTLDIITNAASDSIAVPLRSDFANTTFVLSQQTTDDGPINYDVLTYSYETKEVYISRACGFIANYENLDTDLTIDTDNWITSIEIVNPTIENSDTAHVKIFH</sequence>
<evidence type="ECO:0000313" key="2">
    <source>
        <dbReference type="EMBL" id="PWK22076.1"/>
    </source>
</evidence>
<comment type="caution">
    <text evidence="2">The sequence shown here is derived from an EMBL/GenBank/DDBJ whole genome shotgun (WGS) entry which is preliminary data.</text>
</comment>
<dbReference type="Pfam" id="PF20050">
    <property type="entry name" value="DUF6452"/>
    <property type="match status" value="1"/>
</dbReference>
<dbReference type="Proteomes" id="UP000651837">
    <property type="component" value="Unassembled WGS sequence"/>
</dbReference>
<protein>
    <submittedName>
        <fullName evidence="2">Uncharacterized protein</fullName>
    </submittedName>
</protein>
<dbReference type="AlphaFoldDB" id="A0A316DW99"/>
<reference evidence="2 3" key="1">
    <citation type="submission" date="2018-05" db="EMBL/GenBank/DDBJ databases">
        <title>Genomic Encyclopedia of Archaeal and Bacterial Type Strains, Phase II (KMG-II): from individual species to whole genera.</title>
        <authorList>
            <person name="Goeker M."/>
        </authorList>
    </citation>
    <scope>NUCLEOTIDE SEQUENCE [LARGE SCALE GENOMIC DNA]</scope>
    <source>
        <strain evidence="2 3">DSM 23514</strain>
    </source>
</reference>
<name>A0A316DW99_9FLAO</name>
<evidence type="ECO:0000313" key="3">
    <source>
        <dbReference type="Proteomes" id="UP000245667"/>
    </source>
</evidence>
<proteinExistence type="predicted"/>
<dbReference type="OrthoDB" id="663527at2"/>
<dbReference type="Proteomes" id="UP000245667">
    <property type="component" value="Unassembled WGS sequence"/>
</dbReference>
<accession>A0A316DW99</accession>
<keyword evidence="4" id="KW-1185">Reference proteome</keyword>
<evidence type="ECO:0000313" key="1">
    <source>
        <dbReference type="EMBL" id="MBD1262991.1"/>
    </source>
</evidence>
<dbReference type="EMBL" id="JACWLN010000016">
    <property type="protein sequence ID" value="MBD1262991.1"/>
    <property type="molecule type" value="Genomic_DNA"/>
</dbReference>
<gene>
    <name evidence="1" type="ORF">HZY62_20535</name>
    <name evidence="2" type="ORF">LX92_03429</name>
</gene>
<dbReference type="RefSeq" id="WP_109653194.1">
    <property type="nucleotide sequence ID" value="NZ_JACWLN010000016.1"/>
</dbReference>
<organism evidence="2 3">
    <name type="scientific">Maribacter polysiphoniae</name>
    <dbReference type="NCBI Taxonomy" id="429344"/>
    <lineage>
        <taxon>Bacteria</taxon>
        <taxon>Pseudomonadati</taxon>
        <taxon>Bacteroidota</taxon>
        <taxon>Flavobacteriia</taxon>
        <taxon>Flavobacteriales</taxon>
        <taxon>Flavobacteriaceae</taxon>
        <taxon>Maribacter</taxon>
    </lineage>
</organism>